<name>A0ABP5C5C4_9PSEU</name>
<dbReference type="InterPro" id="IPR029058">
    <property type="entry name" value="AB_hydrolase_fold"/>
</dbReference>
<evidence type="ECO:0000313" key="3">
    <source>
        <dbReference type="Proteomes" id="UP001501116"/>
    </source>
</evidence>
<protein>
    <submittedName>
        <fullName evidence="2">Uncharacterized protein</fullName>
    </submittedName>
</protein>
<dbReference type="RefSeq" id="WP_344418125.1">
    <property type="nucleotide sequence ID" value="NZ_BAAANN010000010.1"/>
</dbReference>
<gene>
    <name evidence="2" type="ORF">GCM10009754_30600</name>
</gene>
<organism evidence="2 3">
    <name type="scientific">Amycolatopsis minnesotensis</name>
    <dbReference type="NCBI Taxonomy" id="337894"/>
    <lineage>
        <taxon>Bacteria</taxon>
        <taxon>Bacillati</taxon>
        <taxon>Actinomycetota</taxon>
        <taxon>Actinomycetes</taxon>
        <taxon>Pseudonocardiales</taxon>
        <taxon>Pseudonocardiaceae</taxon>
        <taxon>Amycolatopsis</taxon>
    </lineage>
</organism>
<proteinExistence type="predicted"/>
<evidence type="ECO:0000256" key="1">
    <source>
        <dbReference type="SAM" id="MobiDB-lite"/>
    </source>
</evidence>
<dbReference type="Proteomes" id="UP001501116">
    <property type="component" value="Unassembled WGS sequence"/>
</dbReference>
<sequence>MALAANAAHHLVDRIVYVSAFCCTARKSPLDYVLGPENKDSRGLAAALSSAELSTPKATMIFGCQPVESASVNLEDARGDPATWGPIPRSYIRLTSDRFNTLPNQDRMIADADVATPGNRFDVHDLDTSHTGFVLDADRITAILDRIAEQPHDHQVHKLSRPSPKRPRRCDQASGQATERASSEKDSPPRFSARRGRR</sequence>
<keyword evidence="3" id="KW-1185">Reference proteome</keyword>
<reference evidence="3" key="1">
    <citation type="journal article" date="2019" name="Int. J. Syst. Evol. Microbiol.">
        <title>The Global Catalogue of Microorganisms (GCM) 10K type strain sequencing project: providing services to taxonomists for standard genome sequencing and annotation.</title>
        <authorList>
            <consortium name="The Broad Institute Genomics Platform"/>
            <consortium name="The Broad Institute Genome Sequencing Center for Infectious Disease"/>
            <person name="Wu L."/>
            <person name="Ma J."/>
        </authorList>
    </citation>
    <scope>NUCLEOTIDE SEQUENCE [LARGE SCALE GENOMIC DNA]</scope>
    <source>
        <strain evidence="3">JCM 14545</strain>
    </source>
</reference>
<feature type="compositionally biased region" description="Basic residues" evidence="1">
    <location>
        <begin position="157"/>
        <end position="168"/>
    </location>
</feature>
<evidence type="ECO:0000313" key="2">
    <source>
        <dbReference type="EMBL" id="GAA1958184.1"/>
    </source>
</evidence>
<accession>A0ABP5C5C4</accession>
<dbReference type="Gene3D" id="3.40.50.1820">
    <property type="entry name" value="alpha/beta hydrolase"/>
    <property type="match status" value="1"/>
</dbReference>
<feature type="region of interest" description="Disordered" evidence="1">
    <location>
        <begin position="151"/>
        <end position="198"/>
    </location>
</feature>
<dbReference type="EMBL" id="BAAANN010000010">
    <property type="protein sequence ID" value="GAA1958184.1"/>
    <property type="molecule type" value="Genomic_DNA"/>
</dbReference>
<comment type="caution">
    <text evidence="2">The sequence shown here is derived from an EMBL/GenBank/DDBJ whole genome shotgun (WGS) entry which is preliminary data.</text>
</comment>